<name>A0A8J6HMR7_TENMO</name>
<evidence type="ECO:0000256" key="2">
    <source>
        <dbReference type="ARBA" id="ARBA00022771"/>
    </source>
</evidence>
<feature type="domain" description="FLYWCH-type" evidence="4">
    <location>
        <begin position="98"/>
        <end position="150"/>
    </location>
</feature>
<protein>
    <recommendedName>
        <fullName evidence="8">FLYWCH-type domain-containing protein</fullName>
    </recommendedName>
</protein>
<reference evidence="6" key="1">
    <citation type="journal article" date="2020" name="J Insects Food Feed">
        <title>The yellow mealworm (Tenebrio molitor) genome: a resource for the emerging insects as food and feed industry.</title>
        <authorList>
            <person name="Eriksson T."/>
            <person name="Andere A."/>
            <person name="Kelstrup H."/>
            <person name="Emery V."/>
            <person name="Picard C."/>
        </authorList>
    </citation>
    <scope>NUCLEOTIDE SEQUENCE</scope>
    <source>
        <strain evidence="6">Stoneville</strain>
        <tissue evidence="6">Whole head</tissue>
    </source>
</reference>
<dbReference type="InterPro" id="IPR032071">
    <property type="entry name" value="DUF4806"/>
</dbReference>
<reference evidence="6" key="2">
    <citation type="submission" date="2021-08" db="EMBL/GenBank/DDBJ databases">
        <authorList>
            <person name="Eriksson T."/>
        </authorList>
    </citation>
    <scope>NUCLEOTIDE SEQUENCE</scope>
    <source>
        <strain evidence="6">Stoneville</strain>
        <tissue evidence="6">Whole head</tissue>
    </source>
</reference>
<keyword evidence="2" id="KW-0863">Zinc-finger</keyword>
<organism evidence="6 7">
    <name type="scientific">Tenebrio molitor</name>
    <name type="common">Yellow mealworm beetle</name>
    <dbReference type="NCBI Taxonomy" id="7067"/>
    <lineage>
        <taxon>Eukaryota</taxon>
        <taxon>Metazoa</taxon>
        <taxon>Ecdysozoa</taxon>
        <taxon>Arthropoda</taxon>
        <taxon>Hexapoda</taxon>
        <taxon>Insecta</taxon>
        <taxon>Pterygota</taxon>
        <taxon>Neoptera</taxon>
        <taxon>Endopterygota</taxon>
        <taxon>Coleoptera</taxon>
        <taxon>Polyphaga</taxon>
        <taxon>Cucujiformia</taxon>
        <taxon>Tenebrionidae</taxon>
        <taxon>Tenebrio</taxon>
    </lineage>
</organism>
<feature type="domain" description="FLYWCH-type" evidence="4">
    <location>
        <begin position="413"/>
        <end position="473"/>
    </location>
</feature>
<dbReference type="GO" id="GO:0008270">
    <property type="term" value="F:zinc ion binding"/>
    <property type="evidence" value="ECO:0007669"/>
    <property type="project" value="UniProtKB-KW"/>
</dbReference>
<feature type="domain" description="FLYWCH-type" evidence="4">
    <location>
        <begin position="303"/>
        <end position="353"/>
    </location>
</feature>
<feature type="domain" description="FLYWCH-type" evidence="4">
    <location>
        <begin position="15"/>
        <end position="71"/>
    </location>
</feature>
<dbReference type="AlphaFoldDB" id="A0A8J6HMR7"/>
<evidence type="ECO:0008006" key="8">
    <source>
        <dbReference type="Google" id="ProtNLM"/>
    </source>
</evidence>
<sequence length="747" mass="88678">MATLTHFLVNVIYVAPGTKNPKLIVDKNIFTVNTKSIETTRWRCTSYFKSKCRVTLLTCGNVVKINRQHNHPPVLTNSCVRGSQPQRVIHFLQGRSFKHPLILLNGDEFFLHQKRANSTRWRCRAYHKTKCRSALCTYGKIVKIYNYHNHSPYANHHDVAQLISQRAIFVRKVQKNPKLIVDSNEFVTHQARKEKTRWRCTIYITRGKKYPKIILDNNEYQIYQKDKNRTRWRCAQYFKTKCKSRLVSYGRVIKINHGHNHLPFVTNLGELQFSTQTVKLASRFVMRLRSCTEVVCFSVLATYIKGSRSFPQLIVDNHRYMKHRSSQRVSYWKCHLYDKGYCKARCTINVDQTIRLNITTMITRSSRGHPLLVWNGYRYIRDKFKCDVVFWKCKDHNKYSCRARCITRDDFAYLVNQKGQSSLIFEENIFYVNRRYENTVFWQCSEYKRLKCKCRCTTTGDGKIKRSLTEHNHPSNKDKVQDKIDKMNRRGFTFMVNDKQQIMLIYNSNIFHVNRRYDNKIFWKCMNYRITNCKCRVTTSQNEIRQSSVVHNHLPHTDQIQVKEEFFDILFAAMPITSRARRPRKIAEVLEHLVALSSTILLYVKSMDSRLRDLESRDIKEAEDLLMIESRLPLRSIDSLQQFEIELAFKEELKSKFVQYIKGIGGRHAKDNINRILKRVYSNELGTKCSWLGQRQNYRVCDLVNIKLMKDEIIKAHALKELEFESYASEWFRLSRLRLQREEGTKE</sequence>
<evidence type="ECO:0000313" key="7">
    <source>
        <dbReference type="Proteomes" id="UP000719412"/>
    </source>
</evidence>
<evidence type="ECO:0000256" key="1">
    <source>
        <dbReference type="ARBA" id="ARBA00022723"/>
    </source>
</evidence>
<feature type="domain" description="FLYWCH-type" evidence="4">
    <location>
        <begin position="203"/>
        <end position="261"/>
    </location>
</feature>
<evidence type="ECO:0000256" key="3">
    <source>
        <dbReference type="ARBA" id="ARBA00022833"/>
    </source>
</evidence>
<dbReference type="Pfam" id="PF16064">
    <property type="entry name" value="DUF4806"/>
    <property type="match status" value="1"/>
</dbReference>
<evidence type="ECO:0000313" key="6">
    <source>
        <dbReference type="EMBL" id="KAH0816836.1"/>
    </source>
</evidence>
<evidence type="ECO:0000259" key="5">
    <source>
        <dbReference type="Pfam" id="PF16064"/>
    </source>
</evidence>
<gene>
    <name evidence="6" type="ORF">GEV33_005955</name>
</gene>
<dbReference type="EMBL" id="JABDTM020020844">
    <property type="protein sequence ID" value="KAH0816836.1"/>
    <property type="molecule type" value="Genomic_DNA"/>
</dbReference>
<dbReference type="PANTHER" id="PTHR31665">
    <property type="entry name" value="FLYWCH FAMILY MEMBER 2-RELATED"/>
    <property type="match status" value="1"/>
</dbReference>
<keyword evidence="3" id="KW-0862">Zinc</keyword>
<feature type="domain" description="FLYWCH-type" evidence="4">
    <location>
        <begin position="497"/>
        <end position="553"/>
    </location>
</feature>
<evidence type="ECO:0000259" key="4">
    <source>
        <dbReference type="Pfam" id="PF04500"/>
    </source>
</evidence>
<accession>A0A8J6HMR7</accession>
<feature type="domain" description="FLYWCH-type" evidence="4">
    <location>
        <begin position="363"/>
        <end position="409"/>
    </location>
</feature>
<dbReference type="InterPro" id="IPR040312">
    <property type="entry name" value="FWCH1/FWCH2"/>
</dbReference>
<feature type="domain" description="DUF4806" evidence="5">
    <location>
        <begin position="631"/>
        <end position="699"/>
    </location>
</feature>
<dbReference type="PANTHER" id="PTHR31665:SF0">
    <property type="entry name" value="FLYWCH FAMILY MEMBER 2"/>
    <property type="match status" value="1"/>
</dbReference>
<proteinExistence type="predicted"/>
<dbReference type="Pfam" id="PF04500">
    <property type="entry name" value="FLYWCH"/>
    <property type="match status" value="7"/>
</dbReference>
<comment type="caution">
    <text evidence="6">The sequence shown here is derived from an EMBL/GenBank/DDBJ whole genome shotgun (WGS) entry which is preliminary data.</text>
</comment>
<keyword evidence="7" id="KW-1185">Reference proteome</keyword>
<dbReference type="Proteomes" id="UP000719412">
    <property type="component" value="Unassembled WGS sequence"/>
</dbReference>
<dbReference type="InterPro" id="IPR007588">
    <property type="entry name" value="Znf_FLYWCH"/>
</dbReference>
<keyword evidence="1" id="KW-0479">Metal-binding</keyword>
<dbReference type="Gene3D" id="2.20.25.240">
    <property type="match status" value="7"/>
</dbReference>